<organism evidence="2 3">
    <name type="scientific">Glycocaulis alkaliphilus</name>
    <dbReference type="NCBI Taxonomy" id="1434191"/>
    <lineage>
        <taxon>Bacteria</taxon>
        <taxon>Pseudomonadati</taxon>
        <taxon>Pseudomonadota</taxon>
        <taxon>Alphaproteobacteria</taxon>
        <taxon>Maricaulales</taxon>
        <taxon>Maricaulaceae</taxon>
        <taxon>Glycocaulis</taxon>
    </lineage>
</organism>
<dbReference type="OrthoDB" id="287318at2"/>
<proteinExistence type="inferred from homology"/>
<dbReference type="PROSITE" id="PS50164">
    <property type="entry name" value="GIY_YIG"/>
    <property type="match status" value="1"/>
</dbReference>
<dbReference type="InterPro" id="IPR050190">
    <property type="entry name" value="UPF0213_domain"/>
</dbReference>
<sequence>MDRAWVYILTNKPYGVLYTGMCNVDLVRRIWEHREGDVRGFTRKYNLKTLVFFEPHQDVTYAAERERRIKRWRREWKIALIGKVNPDWRDLYPHLLG</sequence>
<dbReference type="InterPro" id="IPR035901">
    <property type="entry name" value="GIY-YIG_endonuc_sf"/>
</dbReference>
<gene>
    <name evidence="2" type="ORF">X907_1987</name>
</gene>
<dbReference type="EMBL" id="CP018911">
    <property type="protein sequence ID" value="AZU04510.1"/>
    <property type="molecule type" value="Genomic_DNA"/>
</dbReference>
<dbReference type="Gene3D" id="3.40.1440.10">
    <property type="entry name" value="GIY-YIG endonuclease"/>
    <property type="match status" value="1"/>
</dbReference>
<evidence type="ECO:0000313" key="2">
    <source>
        <dbReference type="EMBL" id="AZU04510.1"/>
    </source>
</evidence>
<evidence type="ECO:0000256" key="1">
    <source>
        <dbReference type="ARBA" id="ARBA00007435"/>
    </source>
</evidence>
<protein>
    <submittedName>
        <fullName evidence="2">Excinuclease ABC subunit C</fullName>
    </submittedName>
</protein>
<dbReference type="RefSeq" id="WP_127567507.1">
    <property type="nucleotide sequence ID" value="NZ_BMFB01000003.1"/>
</dbReference>
<reference evidence="2 3" key="1">
    <citation type="submission" date="2016-12" db="EMBL/GenBank/DDBJ databases">
        <title>The genome of dimorphic prosthecate Glycocaulis alkaliphilus 6b-8t, isolated from crude oil dictates its adaptability in petroleum environments.</title>
        <authorList>
            <person name="Wu X.-L."/>
            <person name="Geng S."/>
        </authorList>
    </citation>
    <scope>NUCLEOTIDE SEQUENCE [LARGE SCALE GENOMIC DNA]</scope>
    <source>
        <strain evidence="2 3">6B-8</strain>
    </source>
</reference>
<keyword evidence="3" id="KW-1185">Reference proteome</keyword>
<dbReference type="Pfam" id="PF01541">
    <property type="entry name" value="GIY-YIG"/>
    <property type="match status" value="1"/>
</dbReference>
<dbReference type="PANTHER" id="PTHR34477">
    <property type="entry name" value="UPF0213 PROTEIN YHBQ"/>
    <property type="match status" value="1"/>
</dbReference>
<dbReference type="PANTHER" id="PTHR34477:SF5">
    <property type="entry name" value="BSL5627 PROTEIN"/>
    <property type="match status" value="1"/>
</dbReference>
<evidence type="ECO:0000313" key="3">
    <source>
        <dbReference type="Proteomes" id="UP000286954"/>
    </source>
</evidence>
<name>A0A3T0EB49_9PROT</name>
<accession>A0A3T0EB49</accession>
<dbReference type="AlphaFoldDB" id="A0A3T0EB49"/>
<comment type="similarity">
    <text evidence="1">Belongs to the UPF0213 family.</text>
</comment>
<dbReference type="SUPFAM" id="SSF82771">
    <property type="entry name" value="GIY-YIG endonuclease"/>
    <property type="match status" value="1"/>
</dbReference>
<dbReference type="Proteomes" id="UP000286954">
    <property type="component" value="Chromosome"/>
</dbReference>
<dbReference type="KEGG" id="gak:X907_1987"/>
<dbReference type="InterPro" id="IPR000305">
    <property type="entry name" value="GIY-YIG_endonuc"/>
</dbReference>